<dbReference type="InterPro" id="IPR036291">
    <property type="entry name" value="NAD(P)-bd_dom_sf"/>
</dbReference>
<dbReference type="CDD" id="cd05327">
    <property type="entry name" value="retinol-DH_like_SDR_c_like"/>
    <property type="match status" value="1"/>
</dbReference>
<dbReference type="PRINTS" id="PR00080">
    <property type="entry name" value="SDRFAMILY"/>
</dbReference>
<dbReference type="STRING" id="332977.SAMN05421740_103262"/>
<dbReference type="PANTHER" id="PTHR43157:SF31">
    <property type="entry name" value="PHOSPHATIDYLINOSITOL-GLYCAN BIOSYNTHESIS CLASS F PROTEIN"/>
    <property type="match status" value="1"/>
</dbReference>
<evidence type="ECO:0000256" key="2">
    <source>
        <dbReference type="RuleBase" id="RU000363"/>
    </source>
</evidence>
<dbReference type="Proteomes" id="UP000198916">
    <property type="component" value="Unassembled WGS sequence"/>
</dbReference>
<dbReference type="InterPro" id="IPR002347">
    <property type="entry name" value="SDR_fam"/>
</dbReference>
<keyword evidence="1" id="KW-0560">Oxidoreductase</keyword>
<dbReference type="EMBL" id="FNZR01000003">
    <property type="protein sequence ID" value="SEL02172.1"/>
    <property type="molecule type" value="Genomic_DNA"/>
</dbReference>
<dbReference type="RefSeq" id="WP_090604750.1">
    <property type="nucleotide sequence ID" value="NZ_FNZR01000003.1"/>
</dbReference>
<dbReference type="PRINTS" id="PR00081">
    <property type="entry name" value="GDHRDH"/>
</dbReference>
<accession>A0A1H7LTC3</accession>
<dbReference type="SUPFAM" id="SSF51735">
    <property type="entry name" value="NAD(P)-binding Rossmann-fold domains"/>
    <property type="match status" value="1"/>
</dbReference>
<reference evidence="4" key="1">
    <citation type="submission" date="2016-10" db="EMBL/GenBank/DDBJ databases">
        <authorList>
            <person name="Varghese N."/>
            <person name="Submissions S."/>
        </authorList>
    </citation>
    <scope>NUCLEOTIDE SEQUENCE [LARGE SCALE GENOMIC DNA]</scope>
    <source>
        <strain evidence="4">Jip14</strain>
    </source>
</reference>
<organism evidence="3 4">
    <name type="scientific">Parapedobacter koreensis</name>
    <dbReference type="NCBI Taxonomy" id="332977"/>
    <lineage>
        <taxon>Bacteria</taxon>
        <taxon>Pseudomonadati</taxon>
        <taxon>Bacteroidota</taxon>
        <taxon>Sphingobacteriia</taxon>
        <taxon>Sphingobacteriales</taxon>
        <taxon>Sphingobacteriaceae</taxon>
        <taxon>Parapedobacter</taxon>
    </lineage>
</organism>
<dbReference type="GO" id="GO:0016491">
    <property type="term" value="F:oxidoreductase activity"/>
    <property type="evidence" value="ECO:0007669"/>
    <property type="project" value="UniProtKB-KW"/>
</dbReference>
<evidence type="ECO:0000256" key="1">
    <source>
        <dbReference type="ARBA" id="ARBA00023002"/>
    </source>
</evidence>
<name>A0A1H7LTC3_9SPHI</name>
<evidence type="ECO:0000313" key="4">
    <source>
        <dbReference type="Proteomes" id="UP000198916"/>
    </source>
</evidence>
<evidence type="ECO:0000313" key="3">
    <source>
        <dbReference type="EMBL" id="SEL02172.1"/>
    </source>
</evidence>
<protein>
    <submittedName>
        <fullName evidence="3">NAD(P)-dependent dehydrogenase, short-chain alcohol dehydrogenase family</fullName>
    </submittedName>
</protein>
<dbReference type="AlphaFoldDB" id="A0A1H7LTC3"/>
<keyword evidence="4" id="KW-1185">Reference proteome</keyword>
<dbReference type="PANTHER" id="PTHR43157">
    <property type="entry name" value="PHOSPHATIDYLINOSITOL-GLYCAN BIOSYNTHESIS CLASS F PROTEIN-RELATED"/>
    <property type="match status" value="1"/>
</dbReference>
<proteinExistence type="inferred from homology"/>
<dbReference type="NCBIfam" id="NF004846">
    <property type="entry name" value="PRK06197.1"/>
    <property type="match status" value="1"/>
</dbReference>
<gene>
    <name evidence="3" type="ORF">SAMN05421740_103262</name>
</gene>
<sequence length="325" mass="35152">MGQDNYQGALQRPIGSGFNAESTTGDVIKGIDLTGKTAIVTGANTGIGYETALALYEAGANVVVACRDEGKAKQAIEKMQLSEGKGSLEIGILNLANLEAIRTFAADFKNNHQRLDLLINNAGVMMPPASKTDDGFELQFGVNFIGHFALTGHLYPLLKERKNGRVVTVSSGASTFAKEVDFDNLKLEKPYDANREYAVSKLAGLQFAFELDRRLKAIGSSLLSTASHPGVVYTDLQRHIPEDELKAAWKNFSTVSDPWQGALPSLFAATSEAVTGGDYYGPDGEREQSGYPAPSQLLTGAERDEEQARKLWHYAQEKTGVIFPS</sequence>
<dbReference type="Pfam" id="PF00106">
    <property type="entry name" value="adh_short"/>
    <property type="match status" value="1"/>
</dbReference>
<dbReference type="Gene3D" id="3.40.50.720">
    <property type="entry name" value="NAD(P)-binding Rossmann-like Domain"/>
    <property type="match status" value="1"/>
</dbReference>
<dbReference type="OrthoDB" id="597510at2"/>
<comment type="similarity">
    <text evidence="2">Belongs to the short-chain dehydrogenases/reductases (SDR) family.</text>
</comment>